<proteinExistence type="predicted"/>
<gene>
    <name evidence="1" type="ORF">E1283_32780</name>
</gene>
<comment type="caution">
    <text evidence="1">The sequence shown here is derived from an EMBL/GenBank/DDBJ whole genome shotgun (WGS) entry which is preliminary data.</text>
</comment>
<reference evidence="1 2" key="1">
    <citation type="submission" date="2019-03" db="EMBL/GenBank/DDBJ databases">
        <title>Draft genome sequences of novel Actinobacteria.</title>
        <authorList>
            <person name="Sahin N."/>
            <person name="Ay H."/>
            <person name="Saygin H."/>
        </authorList>
    </citation>
    <scope>NUCLEOTIDE SEQUENCE [LARGE SCALE GENOMIC DNA]</scope>
    <source>
        <strain evidence="1 2">DSM 41900</strain>
    </source>
</reference>
<protein>
    <submittedName>
        <fullName evidence="1">Uncharacterized protein</fullName>
    </submittedName>
</protein>
<dbReference type="OrthoDB" id="3290566at2"/>
<evidence type="ECO:0000313" key="2">
    <source>
        <dbReference type="Proteomes" id="UP000295345"/>
    </source>
</evidence>
<dbReference type="Proteomes" id="UP000295345">
    <property type="component" value="Unassembled WGS sequence"/>
</dbReference>
<sequence length="191" mass="21610">MITEKGQQELRGWIAGRLPEGWFTELAEVTIDREEITVVGRITEPELAPGVPEAEYEAALEGRITEFRERTRMSRVEIAREANVKFRRQLSWGVRCGDNLTMFTHLSAPVMSRLRQSERMVLDTLIASGVARSRSDALSWCVRLVAQNTDEWLTDLRSSLIQVQRVREAGPDAGVPGTSDLTLELQLEDQK</sequence>
<name>A0A4R4SM88_9ACTN</name>
<dbReference type="RefSeq" id="WP_132821806.1">
    <property type="nucleotide sequence ID" value="NZ_SMKI01000577.1"/>
</dbReference>
<organism evidence="1 2">
    <name type="scientific">Streptomyces hainanensis</name>
    <dbReference type="NCBI Taxonomy" id="402648"/>
    <lineage>
        <taxon>Bacteria</taxon>
        <taxon>Bacillati</taxon>
        <taxon>Actinomycetota</taxon>
        <taxon>Actinomycetes</taxon>
        <taxon>Kitasatosporales</taxon>
        <taxon>Streptomycetaceae</taxon>
        <taxon>Streptomyces</taxon>
    </lineage>
</organism>
<keyword evidence="2" id="KW-1185">Reference proteome</keyword>
<evidence type="ECO:0000313" key="1">
    <source>
        <dbReference type="EMBL" id="TDC63212.1"/>
    </source>
</evidence>
<dbReference type="AlphaFoldDB" id="A0A4R4SM88"/>
<accession>A0A4R4SM88</accession>
<dbReference type="EMBL" id="SMKI01000577">
    <property type="protein sequence ID" value="TDC63212.1"/>
    <property type="molecule type" value="Genomic_DNA"/>
</dbReference>